<proteinExistence type="predicted"/>
<evidence type="ECO:0000313" key="3">
    <source>
        <dbReference type="Proteomes" id="UP000233534"/>
    </source>
</evidence>
<sequence>MDNDKLKDGYVSFINILELDDIYIKNLRDWRNQDFVRQRMFNQEIITEEEHAGFIEHLKNNKEKRYYISFLGSRPFGVLCYDFDKKNNNLEFGYYLIEQDLINSGLGIVMEYSLLNHAFYDLKVNKVFCRTLASNEKVVSLHTKLGFVTEGILKQHVKTIGGYDDITLQAITESMWAQKKEKIEKYIRVIVDIDRIGPINREG</sequence>
<dbReference type="InterPro" id="IPR020036">
    <property type="entry name" value="PseH"/>
</dbReference>
<dbReference type="SUPFAM" id="SSF55729">
    <property type="entry name" value="Acyl-CoA N-acyltransferases (Nat)"/>
    <property type="match status" value="1"/>
</dbReference>
<evidence type="ECO:0000313" key="2">
    <source>
        <dbReference type="EMBL" id="AUG56837.1"/>
    </source>
</evidence>
<dbReference type="Gene3D" id="3.40.630.30">
    <property type="match status" value="1"/>
</dbReference>
<accession>A0A2K9DZ91</accession>
<dbReference type="KEGG" id="hsc:HVS_04490"/>
<dbReference type="Pfam" id="PF13302">
    <property type="entry name" value="Acetyltransf_3"/>
    <property type="match status" value="1"/>
</dbReference>
<dbReference type="PROSITE" id="PS51186">
    <property type="entry name" value="GNAT"/>
    <property type="match status" value="1"/>
</dbReference>
<name>A0A2K9DZ91_9FIRM</name>
<dbReference type="InterPro" id="IPR000182">
    <property type="entry name" value="GNAT_dom"/>
</dbReference>
<dbReference type="NCBIfam" id="TIGR03585">
    <property type="entry name" value="PseH"/>
    <property type="match status" value="1"/>
</dbReference>
<gene>
    <name evidence="2" type="ORF">HVS_04490</name>
</gene>
<feature type="domain" description="N-acetyltransferase" evidence="1">
    <location>
        <begin position="14"/>
        <end position="169"/>
    </location>
</feature>
<dbReference type="GO" id="GO:0016747">
    <property type="term" value="F:acyltransferase activity, transferring groups other than amino-acyl groups"/>
    <property type="evidence" value="ECO:0007669"/>
    <property type="project" value="InterPro"/>
</dbReference>
<dbReference type="Proteomes" id="UP000233534">
    <property type="component" value="Chromosome"/>
</dbReference>
<organism evidence="2 3">
    <name type="scientific">Acetivibrio saccincola</name>
    <dbReference type="NCBI Taxonomy" id="1677857"/>
    <lineage>
        <taxon>Bacteria</taxon>
        <taxon>Bacillati</taxon>
        <taxon>Bacillota</taxon>
        <taxon>Clostridia</taxon>
        <taxon>Eubacteriales</taxon>
        <taxon>Oscillospiraceae</taxon>
        <taxon>Acetivibrio</taxon>
    </lineage>
</organism>
<keyword evidence="3" id="KW-1185">Reference proteome</keyword>
<dbReference type="AlphaFoldDB" id="A0A2K9DZ91"/>
<dbReference type="InterPro" id="IPR016181">
    <property type="entry name" value="Acyl_CoA_acyltransferase"/>
</dbReference>
<reference evidence="2 3" key="1">
    <citation type="submission" date="2017-12" db="EMBL/GenBank/DDBJ databases">
        <title>Complete genome sequence of Herbivorax saccincola GGR1, a novel Cellulosome-producing hydrolytic bacterium in a thermophilic biogas plant, established by Illumina and Nanopore MinION sequencing.</title>
        <authorList>
            <person name="Pechtl A."/>
            <person name="Ruckert C."/>
            <person name="Koeck D.E."/>
            <person name="Maus I."/>
            <person name="Winkler A."/>
            <person name="Kalinowski J."/>
            <person name="Puhler A."/>
            <person name="Schwarz W.W."/>
            <person name="Zverlov V.V."/>
            <person name="Schluter A."/>
            <person name="Liebl W."/>
        </authorList>
    </citation>
    <scope>NUCLEOTIDE SEQUENCE [LARGE SCALE GENOMIC DNA]</scope>
    <source>
        <strain evidence="3">SR1</strain>
    </source>
</reference>
<protein>
    <recommendedName>
        <fullName evidence="1">N-acetyltransferase domain-containing protein</fullName>
    </recommendedName>
</protein>
<dbReference type="EMBL" id="CP025197">
    <property type="protein sequence ID" value="AUG56837.1"/>
    <property type="molecule type" value="Genomic_DNA"/>
</dbReference>
<dbReference type="PANTHER" id="PTHR43610:SF1">
    <property type="entry name" value="N-ACETYLTRANSFERASE DOMAIN-CONTAINING PROTEIN"/>
    <property type="match status" value="1"/>
</dbReference>
<evidence type="ECO:0000259" key="1">
    <source>
        <dbReference type="PROSITE" id="PS51186"/>
    </source>
</evidence>
<dbReference type="PANTHER" id="PTHR43610">
    <property type="entry name" value="BLL6696 PROTEIN"/>
    <property type="match status" value="1"/>
</dbReference>
<dbReference type="RefSeq" id="WP_101299623.1">
    <property type="nucleotide sequence ID" value="NZ_CP025197.1"/>
</dbReference>